<organism evidence="8 9">
    <name type="scientific">Neoaquamicrobium sediminum</name>
    <dbReference type="NCBI Taxonomy" id="1849104"/>
    <lineage>
        <taxon>Bacteria</taxon>
        <taxon>Pseudomonadati</taxon>
        <taxon>Pseudomonadota</taxon>
        <taxon>Alphaproteobacteria</taxon>
        <taxon>Hyphomicrobiales</taxon>
        <taxon>Phyllobacteriaceae</taxon>
        <taxon>Neoaquamicrobium</taxon>
    </lineage>
</organism>
<dbReference type="InterPro" id="IPR012797">
    <property type="entry name" value="CobF"/>
</dbReference>
<dbReference type="PANTHER" id="PTHR43467:SF1">
    <property type="entry name" value="PRECORRIN-6A SYNTHASE [DEACETYLATING]"/>
    <property type="match status" value="1"/>
</dbReference>
<evidence type="ECO:0000313" key="9">
    <source>
        <dbReference type="Proteomes" id="UP001559025"/>
    </source>
</evidence>
<dbReference type="InterPro" id="IPR014776">
    <property type="entry name" value="4pyrrole_Mease_sub2"/>
</dbReference>
<name>A0ABV3WY89_9HYPH</name>
<dbReference type="EMBL" id="JAZHFV010000006">
    <property type="protein sequence ID" value="MEX4009662.1"/>
    <property type="molecule type" value="Genomic_DNA"/>
</dbReference>
<dbReference type="InterPro" id="IPR035996">
    <property type="entry name" value="4pyrrol_Methylase_sf"/>
</dbReference>
<evidence type="ECO:0000256" key="3">
    <source>
        <dbReference type="ARBA" id="ARBA00022603"/>
    </source>
</evidence>
<keyword evidence="2" id="KW-0169">Cobalamin biosynthesis</keyword>
<keyword evidence="9" id="KW-1185">Reference proteome</keyword>
<dbReference type="Gene3D" id="3.30.950.10">
    <property type="entry name" value="Methyltransferase, Cobalt-precorrin-4 Transmethylase, Domain 2"/>
    <property type="match status" value="1"/>
</dbReference>
<evidence type="ECO:0000256" key="4">
    <source>
        <dbReference type="ARBA" id="ARBA00022679"/>
    </source>
</evidence>
<proteinExistence type="predicted"/>
<dbReference type="SUPFAM" id="SSF53790">
    <property type="entry name" value="Tetrapyrrole methylase"/>
    <property type="match status" value="1"/>
</dbReference>
<dbReference type="Gene3D" id="3.40.1010.10">
    <property type="entry name" value="Cobalt-precorrin-4 Transmethylase, Domain 1"/>
    <property type="match status" value="1"/>
</dbReference>
<reference evidence="8 9" key="1">
    <citation type="submission" date="2024-01" db="EMBL/GenBank/DDBJ databases">
        <title>New evidence supports the origin of RcGTA from prophage.</title>
        <authorList>
            <person name="Xu Y."/>
            <person name="Liu B."/>
            <person name="Chen F."/>
        </authorList>
    </citation>
    <scope>NUCLEOTIDE SEQUENCE [LARGE SCALE GENOMIC DNA]</scope>
    <source>
        <strain evidence="8 9">CBW1107-2</strain>
    </source>
</reference>
<dbReference type="CDD" id="cd11643">
    <property type="entry name" value="Precorrin-6A-synthase"/>
    <property type="match status" value="1"/>
</dbReference>
<dbReference type="InterPro" id="IPR014777">
    <property type="entry name" value="4pyrrole_Mease_sub1"/>
</dbReference>
<keyword evidence="3 6" id="KW-0489">Methyltransferase</keyword>
<protein>
    <recommendedName>
        <fullName evidence="6">Precorrin-6A synthase [deacetylating]</fullName>
        <ecNumber evidence="6">2.1.1.152</ecNumber>
    </recommendedName>
</protein>
<dbReference type="Pfam" id="PF00590">
    <property type="entry name" value="TP_methylase"/>
    <property type="match status" value="1"/>
</dbReference>
<evidence type="ECO:0000256" key="1">
    <source>
        <dbReference type="ARBA" id="ARBA00004953"/>
    </source>
</evidence>
<dbReference type="PIRSF" id="PIRSF036525">
    <property type="entry name" value="CobF"/>
    <property type="match status" value="1"/>
</dbReference>
<keyword evidence="5 6" id="KW-0949">S-adenosyl-L-methionine</keyword>
<dbReference type="GO" id="GO:0043819">
    <property type="term" value="F:precorrin-6A synthase (deacetylating) activity"/>
    <property type="evidence" value="ECO:0007669"/>
    <property type="project" value="UniProtKB-EC"/>
</dbReference>
<comment type="catalytic activity">
    <reaction evidence="6">
        <text>precorrin-5 + S-adenosyl-L-methionine + H2O = precorrin-6A + acetate + S-adenosyl-L-homocysteine + 2 H(+)</text>
        <dbReference type="Rhea" id="RHEA:18261"/>
        <dbReference type="ChEBI" id="CHEBI:15377"/>
        <dbReference type="ChEBI" id="CHEBI:15378"/>
        <dbReference type="ChEBI" id="CHEBI:30089"/>
        <dbReference type="ChEBI" id="CHEBI:57856"/>
        <dbReference type="ChEBI" id="CHEBI:59789"/>
        <dbReference type="ChEBI" id="CHEBI:77871"/>
        <dbReference type="ChEBI" id="CHEBI:77872"/>
        <dbReference type="EC" id="2.1.1.152"/>
    </reaction>
</comment>
<keyword evidence="4 6" id="KW-0808">Transferase</keyword>
<gene>
    <name evidence="8" type="primary">cobF</name>
    <name evidence="8" type="ORF">V1479_20305</name>
</gene>
<feature type="domain" description="Tetrapyrrole methylase" evidence="7">
    <location>
        <begin position="4"/>
        <end position="222"/>
    </location>
</feature>
<dbReference type="NCBIfam" id="TIGR02434">
    <property type="entry name" value="CobF"/>
    <property type="match status" value="1"/>
</dbReference>
<comment type="pathway">
    <text evidence="1">Cofactor biosynthesis; adenosylcobalamin biosynthesis.</text>
</comment>
<dbReference type="RefSeq" id="WP_368804540.1">
    <property type="nucleotide sequence ID" value="NZ_JAZHFV010000006.1"/>
</dbReference>
<evidence type="ECO:0000256" key="6">
    <source>
        <dbReference type="PIRNR" id="PIRNR036525"/>
    </source>
</evidence>
<evidence type="ECO:0000256" key="2">
    <source>
        <dbReference type="ARBA" id="ARBA00022573"/>
    </source>
</evidence>
<dbReference type="PANTHER" id="PTHR43467">
    <property type="entry name" value="COBALT-PRECORRIN-2 C(20)-METHYLTRANSFERASE"/>
    <property type="match status" value="1"/>
</dbReference>
<dbReference type="GO" id="GO:0032259">
    <property type="term" value="P:methylation"/>
    <property type="evidence" value="ECO:0007669"/>
    <property type="project" value="UniProtKB-KW"/>
</dbReference>
<dbReference type="EC" id="2.1.1.152" evidence="6"/>
<evidence type="ECO:0000313" key="8">
    <source>
        <dbReference type="EMBL" id="MEX4009662.1"/>
    </source>
</evidence>
<comment type="function">
    <text evidence="6">Catalyzes the methylation of C-1 in precorrin-5 and the subsequent extrusion of acetic acid from the resulting intermediate to form cobalt-precorrin-6A.</text>
</comment>
<accession>A0ABV3WY89</accession>
<sequence length="255" mass="28442">MRTLLVIGIGTGNPEHMTMQAIGALNRADIVLVPRKGEEKAELAELRLEICRRYLTDPDTRLIEFDLPARDGSMPYREAVDEWHQAIADTYRTLLERHTAVDGKAAFLVWGDPAFYDSTLRILERLRDDPPCRIEVIPGISSIQALAASHAIPLNEVAGSVHITTGRRLAEHGFPDDAESVLVMLDGGLSFDKLELDRFEIWWGAYLGSKDEIAISGPLAEVAGKIRATRAEARERHGWIMDTYLLRKRSGNLSS</sequence>
<dbReference type="Proteomes" id="UP001559025">
    <property type="component" value="Unassembled WGS sequence"/>
</dbReference>
<dbReference type="InterPro" id="IPR000878">
    <property type="entry name" value="4pyrrol_Mease"/>
</dbReference>
<evidence type="ECO:0000259" key="7">
    <source>
        <dbReference type="Pfam" id="PF00590"/>
    </source>
</evidence>
<evidence type="ECO:0000256" key="5">
    <source>
        <dbReference type="ARBA" id="ARBA00022691"/>
    </source>
</evidence>
<comment type="caution">
    <text evidence="8">The sequence shown here is derived from an EMBL/GenBank/DDBJ whole genome shotgun (WGS) entry which is preliminary data.</text>
</comment>